<dbReference type="AlphaFoldDB" id="A0A917EJ26"/>
<comment type="caution">
    <text evidence="1">The sequence shown here is derived from an EMBL/GenBank/DDBJ whole genome shotgun (WGS) entry which is preliminary data.</text>
</comment>
<dbReference type="EMBL" id="BMKN01000001">
    <property type="protein sequence ID" value="GGE41460.1"/>
    <property type="molecule type" value="Genomic_DNA"/>
</dbReference>
<evidence type="ECO:0000313" key="1">
    <source>
        <dbReference type="EMBL" id="GGE41460.1"/>
    </source>
</evidence>
<accession>A0A917EJ26</accession>
<protein>
    <submittedName>
        <fullName evidence="1">Uncharacterized protein</fullName>
    </submittedName>
</protein>
<proteinExistence type="predicted"/>
<gene>
    <name evidence="1" type="ORF">GCM10011517_06360</name>
</gene>
<dbReference type="Proteomes" id="UP000606730">
    <property type="component" value="Unassembled WGS sequence"/>
</dbReference>
<sequence>MEKAALEVHVNRYDVDFTHICGIHKLVRADDADIVFLTGAAENYGYIQLVQGPVLASVEFVW</sequence>
<reference evidence="1" key="2">
    <citation type="submission" date="2020-09" db="EMBL/GenBank/DDBJ databases">
        <authorList>
            <person name="Sun Q."/>
            <person name="Zhou Y."/>
        </authorList>
    </citation>
    <scope>NUCLEOTIDE SEQUENCE</scope>
    <source>
        <strain evidence="1">CGMCC 1.16012</strain>
    </source>
</reference>
<organism evidence="1 2">
    <name type="scientific">Actibacterium pelagium</name>
    <dbReference type="NCBI Taxonomy" id="2029103"/>
    <lineage>
        <taxon>Bacteria</taxon>
        <taxon>Pseudomonadati</taxon>
        <taxon>Pseudomonadota</taxon>
        <taxon>Alphaproteobacteria</taxon>
        <taxon>Rhodobacterales</taxon>
        <taxon>Roseobacteraceae</taxon>
        <taxon>Actibacterium</taxon>
    </lineage>
</organism>
<reference evidence="1" key="1">
    <citation type="journal article" date="2014" name="Int. J. Syst. Evol. Microbiol.">
        <title>Complete genome sequence of Corynebacterium casei LMG S-19264T (=DSM 44701T), isolated from a smear-ripened cheese.</title>
        <authorList>
            <consortium name="US DOE Joint Genome Institute (JGI-PGF)"/>
            <person name="Walter F."/>
            <person name="Albersmeier A."/>
            <person name="Kalinowski J."/>
            <person name="Ruckert C."/>
        </authorList>
    </citation>
    <scope>NUCLEOTIDE SEQUENCE</scope>
    <source>
        <strain evidence="1">CGMCC 1.16012</strain>
    </source>
</reference>
<keyword evidence="2" id="KW-1185">Reference proteome</keyword>
<evidence type="ECO:0000313" key="2">
    <source>
        <dbReference type="Proteomes" id="UP000606730"/>
    </source>
</evidence>
<name>A0A917EJ26_9RHOB</name>